<keyword evidence="1" id="KW-0472">Membrane</keyword>
<dbReference type="PATRIC" id="fig|2162.9.peg.412"/>
<organism evidence="3">
    <name type="scientific">Methanobacterium formicicum</name>
    <dbReference type="NCBI Taxonomy" id="2162"/>
    <lineage>
        <taxon>Archaea</taxon>
        <taxon>Methanobacteriati</taxon>
        <taxon>Methanobacteriota</taxon>
        <taxon>Methanomada group</taxon>
        <taxon>Methanobacteria</taxon>
        <taxon>Methanobacteriales</taxon>
        <taxon>Methanobacteriaceae</taxon>
        <taxon>Methanobacterium</taxon>
    </lineage>
</organism>
<name>A0A090I6Q6_METFO</name>
<proteinExistence type="predicted"/>
<sequence length="95" mass="11156">MVDTRIRKTRSEREFEEAIDEYITMGYKVQSRGEKTAQLLKAQYGSLLSHILILIFFCWTFLLANLLWLVYNYYSKSDKVLVKLIEDNETIPSVG</sequence>
<keyword evidence="1" id="KW-0812">Transmembrane</keyword>
<evidence type="ECO:0000256" key="1">
    <source>
        <dbReference type="SAM" id="Phobius"/>
    </source>
</evidence>
<gene>
    <name evidence="3" type="ORF">DSM1535_0394</name>
</gene>
<dbReference type="EMBL" id="LN515531">
    <property type="protein sequence ID" value="CEA12757.1"/>
    <property type="molecule type" value="Genomic_DNA"/>
</dbReference>
<dbReference type="InterPro" id="IPR058962">
    <property type="entry name" value="DUF8108_N"/>
</dbReference>
<dbReference type="KEGG" id="mfi:DSM1535_0394"/>
<keyword evidence="1" id="KW-1133">Transmembrane helix</keyword>
<dbReference type="Pfam" id="PF26438">
    <property type="entry name" value="DUF8108_N"/>
    <property type="match status" value="1"/>
</dbReference>
<feature type="domain" description="DUF8108" evidence="2">
    <location>
        <begin position="12"/>
        <end position="80"/>
    </location>
</feature>
<evidence type="ECO:0000259" key="2">
    <source>
        <dbReference type="Pfam" id="PF26438"/>
    </source>
</evidence>
<dbReference type="AlphaFoldDB" id="A0A090I6Q6"/>
<evidence type="ECO:0000313" key="3">
    <source>
        <dbReference type="EMBL" id="CEA12757.1"/>
    </source>
</evidence>
<reference evidence="3" key="1">
    <citation type="submission" date="2014-08" db="EMBL/GenBank/DDBJ databases">
        <authorList>
            <person name="Wibberg D."/>
        </authorList>
    </citation>
    <scope>NUCLEOTIDE SEQUENCE</scope>
</reference>
<feature type="transmembrane region" description="Helical" evidence="1">
    <location>
        <begin position="47"/>
        <end position="71"/>
    </location>
</feature>
<dbReference type="RefSeq" id="WP_048072059.1">
    <property type="nucleotide sequence ID" value="NZ_CALCVY010000076.1"/>
</dbReference>
<accession>A0A090I6Q6</accession>
<protein>
    <submittedName>
        <fullName evidence="3">Putative membrane protein</fullName>
    </submittedName>
</protein>